<dbReference type="Proteomes" id="UP000236738">
    <property type="component" value="Unassembled WGS sequence"/>
</dbReference>
<accession>A0A1H5YAX0</accession>
<name>A0A1H5YAX0_9FLAO</name>
<dbReference type="EMBL" id="FNUS01000003">
    <property type="protein sequence ID" value="SEG21181.1"/>
    <property type="molecule type" value="Genomic_DNA"/>
</dbReference>
<dbReference type="RefSeq" id="WP_221405526.1">
    <property type="nucleotide sequence ID" value="NZ_FNUS01000003.1"/>
</dbReference>
<protein>
    <submittedName>
        <fullName evidence="1">Uncharacterized protein</fullName>
    </submittedName>
</protein>
<reference evidence="2" key="1">
    <citation type="submission" date="2016-10" db="EMBL/GenBank/DDBJ databases">
        <authorList>
            <person name="Varghese N."/>
            <person name="Submissions S."/>
        </authorList>
    </citation>
    <scope>NUCLEOTIDE SEQUENCE [LARGE SCALE GENOMIC DNA]</scope>
    <source>
        <strain evidence="2">DSM 21580</strain>
    </source>
</reference>
<dbReference type="AlphaFoldDB" id="A0A1H5YAX0"/>
<evidence type="ECO:0000313" key="2">
    <source>
        <dbReference type="Proteomes" id="UP000236738"/>
    </source>
</evidence>
<organism evidence="1 2">
    <name type="scientific">Halpernia humi</name>
    <dbReference type="NCBI Taxonomy" id="493375"/>
    <lineage>
        <taxon>Bacteria</taxon>
        <taxon>Pseudomonadati</taxon>
        <taxon>Bacteroidota</taxon>
        <taxon>Flavobacteriia</taxon>
        <taxon>Flavobacteriales</taxon>
        <taxon>Weeksellaceae</taxon>
        <taxon>Chryseobacterium group</taxon>
        <taxon>Halpernia</taxon>
    </lineage>
</organism>
<gene>
    <name evidence="1" type="ORF">SAMN05421847_1752</name>
</gene>
<sequence>MLLSIISFSQKSNENISFKLIEKKESSEINYLTIKNINSLNHGLDSMKVYFKPVKGQYTTYTFVKEFDGIKSDDFNKTKLHDIVILKTDSLNNILDGFYYRLDWAEVPSQFMIFRSFAKNLKLKDNLNISELEFYNEYEMYSNQTEDELRKPTWCENDILKLN</sequence>
<proteinExistence type="predicted"/>
<evidence type="ECO:0000313" key="1">
    <source>
        <dbReference type="EMBL" id="SEG21181.1"/>
    </source>
</evidence>
<keyword evidence="2" id="KW-1185">Reference proteome</keyword>